<evidence type="ECO:0000256" key="10">
    <source>
        <dbReference type="ARBA" id="ARBA00022989"/>
    </source>
</evidence>
<name>A0A558CTG7_9GAMM</name>
<evidence type="ECO:0000256" key="6">
    <source>
        <dbReference type="ARBA" id="ARBA00022448"/>
    </source>
</evidence>
<evidence type="ECO:0000256" key="15">
    <source>
        <dbReference type="ARBA" id="ARBA00048176"/>
    </source>
</evidence>
<comment type="subcellular location">
    <subcellularLocation>
        <location evidence="3 16 17">Cell membrane</location>
        <topology evidence="3 16 17">Single-pass membrane protein</topology>
    </subcellularLocation>
</comment>
<evidence type="ECO:0000256" key="2">
    <source>
        <dbReference type="ARBA" id="ARBA00003002"/>
    </source>
</evidence>
<dbReference type="HAMAP" id="MF_00404">
    <property type="entry name" value="OadG"/>
    <property type="match status" value="1"/>
</dbReference>
<dbReference type="GO" id="GO:0005886">
    <property type="term" value="C:plasma membrane"/>
    <property type="evidence" value="ECO:0007669"/>
    <property type="project" value="UniProtKB-SubCell"/>
</dbReference>
<comment type="similarity">
    <text evidence="4 16 17">Belongs to the OadG family.</text>
</comment>
<evidence type="ECO:0000256" key="16">
    <source>
        <dbReference type="HAMAP-Rule" id="MF_00404"/>
    </source>
</evidence>
<dbReference type="GO" id="GO:0036376">
    <property type="term" value="P:sodium ion export across plasma membrane"/>
    <property type="evidence" value="ECO:0007669"/>
    <property type="project" value="InterPro"/>
</dbReference>
<evidence type="ECO:0000256" key="8">
    <source>
        <dbReference type="ARBA" id="ARBA00022692"/>
    </source>
</evidence>
<keyword evidence="8 16" id="KW-0812">Transmembrane</keyword>
<proteinExistence type="inferred from homology"/>
<keyword evidence="11 16" id="KW-0915">Sodium</keyword>
<keyword evidence="10 16" id="KW-1133">Transmembrane helix</keyword>
<evidence type="ECO:0000256" key="4">
    <source>
        <dbReference type="ARBA" id="ARBA00005844"/>
    </source>
</evidence>
<evidence type="ECO:0000313" key="18">
    <source>
        <dbReference type="EMBL" id="TVT52046.1"/>
    </source>
</evidence>
<accession>A0A558CTG7</accession>
<dbReference type="GO" id="GO:0015081">
    <property type="term" value="F:sodium ion transmembrane transporter activity"/>
    <property type="evidence" value="ECO:0007669"/>
    <property type="project" value="UniProtKB-UniRule"/>
</dbReference>
<comment type="catalytic activity">
    <reaction evidence="15 16 17">
        <text>oxaloacetate + 2 Na(+)(in) + H(+) = pyruvate + 2 Na(+)(out) + CO2</text>
        <dbReference type="Rhea" id="RHEA:57724"/>
        <dbReference type="ChEBI" id="CHEBI:15361"/>
        <dbReference type="ChEBI" id="CHEBI:15378"/>
        <dbReference type="ChEBI" id="CHEBI:16452"/>
        <dbReference type="ChEBI" id="CHEBI:16526"/>
        <dbReference type="ChEBI" id="CHEBI:29101"/>
        <dbReference type="EC" id="7.2.4.2"/>
    </reaction>
</comment>
<protein>
    <recommendedName>
        <fullName evidence="16">Probable oxaloacetate decarboxylase gamma chain</fullName>
        <ecNumber evidence="16">7.2.4.2</ecNumber>
    </recommendedName>
</protein>
<dbReference type="AlphaFoldDB" id="A0A558CTG7"/>
<evidence type="ECO:0000256" key="9">
    <source>
        <dbReference type="ARBA" id="ARBA00022967"/>
    </source>
</evidence>
<keyword evidence="14 16" id="KW-0739">Sodium transport</keyword>
<keyword evidence="7 16" id="KW-1003">Cell membrane</keyword>
<dbReference type="GO" id="GO:0015451">
    <property type="term" value="F:decarboxylation-driven active transmembrane transporter activity"/>
    <property type="evidence" value="ECO:0007669"/>
    <property type="project" value="UniProtKB-EC"/>
</dbReference>
<evidence type="ECO:0000256" key="1">
    <source>
        <dbReference type="ARBA" id="ARBA00001959"/>
    </source>
</evidence>
<dbReference type="EC" id="7.2.4.2" evidence="16"/>
<feature type="transmembrane region" description="Helical" evidence="16 17">
    <location>
        <begin position="20"/>
        <end position="43"/>
    </location>
</feature>
<dbReference type="EMBL" id="VMRY01000077">
    <property type="protein sequence ID" value="TVT52046.1"/>
    <property type="molecule type" value="Genomic_DNA"/>
</dbReference>
<dbReference type="InterPro" id="IPR023424">
    <property type="entry name" value="OadG"/>
</dbReference>
<keyword evidence="6 16" id="KW-0813">Transport</keyword>
<organism evidence="18 19">
    <name type="scientific">Sedimenticola thiotaurini</name>
    <dbReference type="NCBI Taxonomy" id="1543721"/>
    <lineage>
        <taxon>Bacteria</taxon>
        <taxon>Pseudomonadati</taxon>
        <taxon>Pseudomonadota</taxon>
        <taxon>Gammaproteobacteria</taxon>
        <taxon>Chromatiales</taxon>
        <taxon>Sedimenticolaceae</taxon>
        <taxon>Sedimenticola</taxon>
    </lineage>
</organism>
<keyword evidence="13 16" id="KW-0472">Membrane</keyword>
<gene>
    <name evidence="16" type="primary">oadG</name>
    <name evidence="18" type="ORF">FHK82_14335</name>
</gene>
<keyword evidence="9 16" id="KW-1278">Translocase</keyword>
<comment type="caution">
    <text evidence="18">The sequence shown here is derived from an EMBL/GenBank/DDBJ whole genome shotgun (WGS) entry which is preliminary data.</text>
</comment>
<evidence type="ECO:0000256" key="5">
    <source>
        <dbReference type="ARBA" id="ARBA00011869"/>
    </source>
</evidence>
<evidence type="ECO:0000256" key="7">
    <source>
        <dbReference type="ARBA" id="ARBA00022475"/>
    </source>
</evidence>
<evidence type="ECO:0000256" key="3">
    <source>
        <dbReference type="ARBA" id="ARBA00004162"/>
    </source>
</evidence>
<dbReference type="Proteomes" id="UP000317355">
    <property type="component" value="Unassembled WGS sequence"/>
</dbReference>
<comment type="subunit">
    <text evidence="5 16">Heterotrimer of an alpha, a beta and a gamma subunit.</text>
</comment>
<dbReference type="NCBIfam" id="TIGR01195">
    <property type="entry name" value="oadG_fam"/>
    <property type="match status" value="1"/>
</dbReference>
<sequence length="81" mass="8788">MQVSNLLVEGVNLMLLGMGSVFIFLTVLVLAMSGVAHLVKTLFKDDTHEKMSVQLTAPQTNAEGDEIIAVISAAIKRYRAK</sequence>
<dbReference type="GO" id="GO:0008948">
    <property type="term" value="F:oxaloacetate decarboxylase activity"/>
    <property type="evidence" value="ECO:0007669"/>
    <property type="project" value="UniProtKB-UniRule"/>
</dbReference>
<dbReference type="Pfam" id="PF04277">
    <property type="entry name" value="OAD_gamma"/>
    <property type="match status" value="1"/>
</dbReference>
<evidence type="ECO:0000256" key="14">
    <source>
        <dbReference type="ARBA" id="ARBA00023201"/>
    </source>
</evidence>
<reference evidence="18 19" key="1">
    <citation type="submission" date="2019-07" db="EMBL/GenBank/DDBJ databases">
        <title>The pathways for chlorine oxyanion respiration interact through the shared metabolite chlorate.</title>
        <authorList>
            <person name="Barnum T.P."/>
            <person name="Cheng Y."/>
            <person name="Hill K.A."/>
            <person name="Lucas L.N."/>
            <person name="Carlson H.K."/>
            <person name="Coates J.D."/>
        </authorList>
    </citation>
    <scope>NUCLEOTIDE SEQUENCE [LARGE SCALE GENOMIC DNA]</scope>
    <source>
        <strain evidence="18">BK-3</strain>
    </source>
</reference>
<comment type="function">
    <text evidence="2 16 17">Catalyzes the decarboxylation of oxaloacetate coupled to Na(+) translocation.</text>
</comment>
<dbReference type="InterPro" id="IPR005899">
    <property type="entry name" value="Na_pump_deCOase"/>
</dbReference>
<comment type="cofactor">
    <cofactor evidence="1 16 17">
        <name>Na(+)</name>
        <dbReference type="ChEBI" id="CHEBI:29101"/>
    </cofactor>
</comment>
<keyword evidence="12 16" id="KW-0406">Ion transport</keyword>
<evidence type="ECO:0000256" key="17">
    <source>
        <dbReference type="RuleBase" id="RU004278"/>
    </source>
</evidence>
<evidence type="ECO:0000313" key="19">
    <source>
        <dbReference type="Proteomes" id="UP000317355"/>
    </source>
</evidence>
<evidence type="ECO:0000256" key="13">
    <source>
        <dbReference type="ARBA" id="ARBA00023136"/>
    </source>
</evidence>
<evidence type="ECO:0000256" key="12">
    <source>
        <dbReference type="ARBA" id="ARBA00023065"/>
    </source>
</evidence>
<evidence type="ECO:0000256" key="11">
    <source>
        <dbReference type="ARBA" id="ARBA00023053"/>
    </source>
</evidence>